<protein>
    <submittedName>
        <fullName evidence="2">D-cysteine desulfhydrase</fullName>
    </submittedName>
</protein>
<feature type="compositionally biased region" description="Polar residues" evidence="1">
    <location>
        <begin position="95"/>
        <end position="110"/>
    </location>
</feature>
<dbReference type="EMBL" id="MZNU01000076">
    <property type="protein sequence ID" value="OWP05328.1"/>
    <property type="molecule type" value="Genomic_DNA"/>
</dbReference>
<comment type="caution">
    <text evidence="2">The sequence shown here is derived from an EMBL/GenBank/DDBJ whole genome shotgun (WGS) entry which is preliminary data.</text>
</comment>
<proteinExistence type="predicted"/>
<dbReference type="InParanoid" id="A0A218ZBE1"/>
<gene>
    <name evidence="2" type="ORF">B2J93_8070</name>
</gene>
<feature type="region of interest" description="Disordered" evidence="1">
    <location>
        <begin position="87"/>
        <end position="110"/>
    </location>
</feature>
<sequence>MPREGQKARRLILGSKRVPTNTANYPEKLSVGLNQIEGSWVRPSPKALPLSPIMRHQLVYAQTDLNGESYEARDNLIVAVHCSRQNVEDFRTRKSNSTPNPTGSPFSHVN</sequence>
<dbReference type="Proteomes" id="UP000242519">
    <property type="component" value="Unassembled WGS sequence"/>
</dbReference>
<name>A0A218ZBE1_9HELO</name>
<organism evidence="2 3">
    <name type="scientific">Diplocarpon coronariae</name>
    <dbReference type="NCBI Taxonomy" id="2795749"/>
    <lineage>
        <taxon>Eukaryota</taxon>
        <taxon>Fungi</taxon>
        <taxon>Dikarya</taxon>
        <taxon>Ascomycota</taxon>
        <taxon>Pezizomycotina</taxon>
        <taxon>Leotiomycetes</taxon>
        <taxon>Helotiales</taxon>
        <taxon>Drepanopezizaceae</taxon>
        <taxon>Diplocarpon</taxon>
    </lineage>
</organism>
<evidence type="ECO:0000256" key="1">
    <source>
        <dbReference type="SAM" id="MobiDB-lite"/>
    </source>
</evidence>
<accession>A0A218ZBE1</accession>
<dbReference type="AlphaFoldDB" id="A0A218ZBE1"/>
<reference evidence="2 3" key="1">
    <citation type="submission" date="2017-04" db="EMBL/GenBank/DDBJ databases">
        <title>Draft genome sequence of Marssonina coronaria NL1: causal agent of apple blotch.</title>
        <authorList>
            <person name="Cheng Q."/>
        </authorList>
    </citation>
    <scope>NUCLEOTIDE SEQUENCE [LARGE SCALE GENOMIC DNA]</scope>
    <source>
        <strain evidence="2 3">NL1</strain>
    </source>
</reference>
<evidence type="ECO:0000313" key="2">
    <source>
        <dbReference type="EMBL" id="OWP05328.1"/>
    </source>
</evidence>
<evidence type="ECO:0000313" key="3">
    <source>
        <dbReference type="Proteomes" id="UP000242519"/>
    </source>
</evidence>
<keyword evidence="3" id="KW-1185">Reference proteome</keyword>